<dbReference type="STRING" id="36050.A0A1B8ADX4"/>
<dbReference type="OMA" id="MIWLREN"/>
<dbReference type="GO" id="GO:0000978">
    <property type="term" value="F:RNA polymerase II cis-regulatory region sequence-specific DNA binding"/>
    <property type="evidence" value="ECO:0007669"/>
    <property type="project" value="TreeGrafter"/>
</dbReference>
<dbReference type="PANTHER" id="PTHR12619">
    <property type="entry name" value="RFX TRANSCRIPTION FACTOR FAMILY"/>
    <property type="match status" value="1"/>
</dbReference>
<feature type="region of interest" description="Disordered" evidence="2">
    <location>
        <begin position="707"/>
        <end position="783"/>
    </location>
</feature>
<dbReference type="Pfam" id="PF25340">
    <property type="entry name" value="BCD_RFX"/>
    <property type="match status" value="1"/>
</dbReference>
<evidence type="ECO:0000313" key="4">
    <source>
        <dbReference type="EMBL" id="OBS18669.1"/>
    </source>
</evidence>
<organism evidence="4 5">
    <name type="scientific">Fusarium poae</name>
    <dbReference type="NCBI Taxonomy" id="36050"/>
    <lineage>
        <taxon>Eukaryota</taxon>
        <taxon>Fungi</taxon>
        <taxon>Dikarya</taxon>
        <taxon>Ascomycota</taxon>
        <taxon>Pezizomycotina</taxon>
        <taxon>Sordariomycetes</taxon>
        <taxon>Hypocreomycetidae</taxon>
        <taxon>Hypocreales</taxon>
        <taxon>Nectriaceae</taxon>
        <taxon>Fusarium</taxon>
    </lineage>
</organism>
<feature type="compositionally biased region" description="Polar residues" evidence="2">
    <location>
        <begin position="165"/>
        <end position="175"/>
    </location>
</feature>
<gene>
    <name evidence="4" type="ORF">FPOA_10396</name>
</gene>
<reference evidence="4 5" key="1">
    <citation type="submission" date="2016-06" db="EMBL/GenBank/DDBJ databases">
        <title>Living apart together: crosstalk between the core and supernumerary genomes in a fungal plant pathogen.</title>
        <authorList>
            <person name="Vanheule A."/>
            <person name="Audenaert K."/>
            <person name="Warris S."/>
            <person name="Van De Geest H."/>
            <person name="Schijlen E."/>
            <person name="Hofte M."/>
            <person name="De Saeger S."/>
            <person name="Haesaert G."/>
            <person name="Waalwijk C."/>
            <person name="Van Der Lee T."/>
        </authorList>
    </citation>
    <scope>NUCLEOTIDE SEQUENCE [LARGE SCALE GENOMIC DNA]</scope>
    <source>
        <strain evidence="4 5">2516</strain>
    </source>
</reference>
<dbReference type="InterPro" id="IPR003150">
    <property type="entry name" value="DNA-bd_RFX"/>
</dbReference>
<dbReference type="InterPro" id="IPR036390">
    <property type="entry name" value="WH_DNA-bd_sf"/>
</dbReference>
<dbReference type="Pfam" id="PF02257">
    <property type="entry name" value="RFX_DNA_binding"/>
    <property type="match status" value="1"/>
</dbReference>
<evidence type="ECO:0000256" key="2">
    <source>
        <dbReference type="SAM" id="MobiDB-lite"/>
    </source>
</evidence>
<accession>A0A1B8ADX4</accession>
<name>A0A1B8ADX4_FUSPO</name>
<comment type="caution">
    <text evidence="4">The sequence shown here is derived from an EMBL/GenBank/DDBJ whole genome shotgun (WGS) entry which is preliminary data.</text>
</comment>
<dbReference type="Gene3D" id="1.10.10.10">
    <property type="entry name" value="Winged helix-like DNA-binding domain superfamily/Winged helix DNA-binding domain"/>
    <property type="match status" value="1"/>
</dbReference>
<evidence type="ECO:0000259" key="3">
    <source>
        <dbReference type="PROSITE" id="PS51526"/>
    </source>
</evidence>
<feature type="compositionally biased region" description="Polar residues" evidence="2">
    <location>
        <begin position="1"/>
        <end position="13"/>
    </location>
</feature>
<feature type="compositionally biased region" description="Low complexity" evidence="2">
    <location>
        <begin position="14"/>
        <end position="33"/>
    </location>
</feature>
<dbReference type="EMBL" id="LYXU01000004">
    <property type="protein sequence ID" value="OBS18669.1"/>
    <property type="molecule type" value="Genomic_DNA"/>
</dbReference>
<dbReference type="InterPro" id="IPR039779">
    <property type="entry name" value="RFX-like"/>
</dbReference>
<protein>
    <recommendedName>
        <fullName evidence="3">RFX-type winged-helix domain-containing protein</fullName>
    </recommendedName>
</protein>
<feature type="compositionally biased region" description="Polar residues" evidence="2">
    <location>
        <begin position="730"/>
        <end position="751"/>
    </location>
</feature>
<dbReference type="SUPFAM" id="SSF46785">
    <property type="entry name" value="Winged helix' DNA-binding domain"/>
    <property type="match status" value="1"/>
</dbReference>
<dbReference type="PANTHER" id="PTHR12619:SF5">
    <property type="entry name" value="TRANSCRIPTION FACTOR RFX4"/>
    <property type="match status" value="1"/>
</dbReference>
<dbReference type="AlphaFoldDB" id="A0A1B8ADX4"/>
<evidence type="ECO:0000256" key="1">
    <source>
        <dbReference type="ARBA" id="ARBA00023125"/>
    </source>
</evidence>
<dbReference type="PROSITE" id="PS51526">
    <property type="entry name" value="RFX_DBD"/>
    <property type="match status" value="1"/>
</dbReference>
<sequence length="818" mass="90592">MEQVDNISASGQTQALSARSSARSARRPLSQASTASLNSLEPPGFADTSDMYSGQWLPGDHAHIHAHPHGHVKDMNNAQMSTDDMLLQAATHMQGSQDFPMDASMSAPMGHHLQYQQRHPSQRHPLPAEQYSNNASFTEGESQLMERDENDDGGDSRMVMGGAPKSTSGRSSANNELEMRQLYKSNMHRGLDDVAKELHGNDRGPNSERTRQVFAMLWINSVCSAGKGSVPRGRVYANYASKCANERITVLNPASFGKLVRVLFPGLKTRRLGVRGESKYHYVNFTLHEESPEVHEAPAQIARPQTEARSLTPNFNQLPAPSNISLSQGTLPSPHIGTDVKPDGNSRQSAFGSHSLYNEHEVRKLEDLNCTTKTQLELAFPPVNEEVFALADPLPLPSIDRFLPQGTDPDAAKSLSALYRAHCTSLVECIRYCKEKNFFHLYTSFQGTLTTPVQKLFANPALASWVEECDFVLYQRMMRIVSSLTLQVVPKPVLDTFRTISDRLVPHIRESFQGQPQHVVRAKEAPATLFAGLLDRALRVNLTAHAAANMLSTEENRTQMFEDWVAMIRLRKIAECVPTRGMDEVVKILLHDVRSLLNNPKVDWTIQGVTVYSETSSSNSRLSNDDNVGAPGQNVLEAWVAFLRGLPQRFPYASATEIVWCIERIGTAVMRDITLRGGKSFGSWWVTKTWLDEMACFLVETGGFMNQKSSRTTGTNTTTPPRSTKDTSRQTSRYSSGSDELNLNNASQNQGERAPFPPASNKVNQNSMSMSGGDMHDDSGIGIRTPEEEFNLDKFDYTGAENQEHDMLTGSEFATGGL</sequence>
<feature type="compositionally biased region" description="Polar residues" evidence="2">
    <location>
        <begin position="761"/>
        <end position="770"/>
    </location>
</feature>
<dbReference type="FunFam" id="1.10.10.10:FF:000119">
    <property type="entry name" value="DNA damage and replication checkpoint protein"/>
    <property type="match status" value="1"/>
</dbReference>
<keyword evidence="5" id="KW-1185">Reference proteome</keyword>
<dbReference type="OrthoDB" id="10056949at2759"/>
<dbReference type="InterPro" id="IPR036388">
    <property type="entry name" value="WH-like_DNA-bd_sf"/>
</dbReference>
<feature type="compositionally biased region" description="Basic and acidic residues" evidence="2">
    <location>
        <begin position="774"/>
        <end position="783"/>
    </location>
</feature>
<feature type="domain" description="RFX-type winged-helix" evidence="3">
    <location>
        <begin position="215"/>
        <end position="342"/>
    </location>
</feature>
<feature type="region of interest" description="Disordered" evidence="2">
    <location>
        <begin position="136"/>
        <end position="175"/>
    </location>
</feature>
<keyword evidence="1" id="KW-0238">DNA-binding</keyword>
<evidence type="ECO:0000313" key="5">
    <source>
        <dbReference type="Proteomes" id="UP000091967"/>
    </source>
</evidence>
<feature type="compositionally biased region" description="Low complexity" evidence="2">
    <location>
        <begin position="709"/>
        <end position="722"/>
    </location>
</feature>
<feature type="region of interest" description="Disordered" evidence="2">
    <location>
        <begin position="1"/>
        <end position="42"/>
    </location>
</feature>
<dbReference type="InterPro" id="IPR057321">
    <property type="entry name" value="RFX1-4/6/8-like_BCD"/>
</dbReference>
<proteinExistence type="predicted"/>
<dbReference type="GO" id="GO:0000981">
    <property type="term" value="F:DNA-binding transcription factor activity, RNA polymerase II-specific"/>
    <property type="evidence" value="ECO:0007669"/>
    <property type="project" value="TreeGrafter"/>
</dbReference>
<dbReference type="Proteomes" id="UP000091967">
    <property type="component" value="Unassembled WGS sequence"/>
</dbReference>